<name>A0ABR0WNS7_REHGL</name>
<protein>
    <recommendedName>
        <fullName evidence="4">Phorbol-ester/DAG-type domain-containing protein</fullName>
    </recommendedName>
</protein>
<dbReference type="Pfam" id="PF03107">
    <property type="entry name" value="C1_2"/>
    <property type="match status" value="3"/>
</dbReference>
<keyword evidence="1" id="KW-0479">Metal-binding</keyword>
<evidence type="ECO:0000256" key="3">
    <source>
        <dbReference type="ARBA" id="ARBA00022833"/>
    </source>
</evidence>
<dbReference type="PANTHER" id="PTHR46288:SF80">
    <property type="entry name" value="CYSTEINE_HISTIDINE-RICH C1 DOMAIN FAMILY PROTEIN"/>
    <property type="match status" value="1"/>
</dbReference>
<dbReference type="EMBL" id="JABTTQ020000010">
    <property type="protein sequence ID" value="KAK6147987.1"/>
    <property type="molecule type" value="Genomic_DNA"/>
</dbReference>
<evidence type="ECO:0000256" key="1">
    <source>
        <dbReference type="ARBA" id="ARBA00022723"/>
    </source>
</evidence>
<keyword evidence="3" id="KW-0862">Zinc</keyword>
<feature type="domain" description="Phorbol-ester/DAG-type" evidence="4">
    <location>
        <begin position="82"/>
        <end position="136"/>
    </location>
</feature>
<comment type="caution">
    <text evidence="5">The sequence shown here is derived from an EMBL/GenBank/DDBJ whole genome shotgun (WGS) entry which is preliminary data.</text>
</comment>
<keyword evidence="2" id="KW-0677">Repeat</keyword>
<evidence type="ECO:0000313" key="5">
    <source>
        <dbReference type="EMBL" id="KAK6147987.1"/>
    </source>
</evidence>
<evidence type="ECO:0000259" key="4">
    <source>
        <dbReference type="SMART" id="SM00109"/>
    </source>
</evidence>
<evidence type="ECO:0000313" key="6">
    <source>
        <dbReference type="Proteomes" id="UP001318860"/>
    </source>
</evidence>
<dbReference type="SMART" id="SM00109">
    <property type="entry name" value="C1"/>
    <property type="match status" value="2"/>
</dbReference>
<proteinExistence type="predicted"/>
<organism evidence="5 6">
    <name type="scientific">Rehmannia glutinosa</name>
    <name type="common">Chinese foxglove</name>
    <dbReference type="NCBI Taxonomy" id="99300"/>
    <lineage>
        <taxon>Eukaryota</taxon>
        <taxon>Viridiplantae</taxon>
        <taxon>Streptophyta</taxon>
        <taxon>Embryophyta</taxon>
        <taxon>Tracheophyta</taxon>
        <taxon>Spermatophyta</taxon>
        <taxon>Magnoliopsida</taxon>
        <taxon>eudicotyledons</taxon>
        <taxon>Gunneridae</taxon>
        <taxon>Pentapetalae</taxon>
        <taxon>asterids</taxon>
        <taxon>lamiids</taxon>
        <taxon>Lamiales</taxon>
        <taxon>Orobanchaceae</taxon>
        <taxon>Rehmannieae</taxon>
        <taxon>Rehmannia</taxon>
    </lineage>
</organism>
<keyword evidence="6" id="KW-1185">Reference proteome</keyword>
<dbReference type="PANTHER" id="PTHR46288">
    <property type="entry name" value="PHORBOL-ESTER/DAG-TYPE DOMAIN-CONTAINING PROTEIN"/>
    <property type="match status" value="1"/>
</dbReference>
<dbReference type="InterPro" id="IPR002219">
    <property type="entry name" value="PKC_DAG/PE"/>
</dbReference>
<dbReference type="Proteomes" id="UP001318860">
    <property type="component" value="Unassembled WGS sequence"/>
</dbReference>
<dbReference type="SUPFAM" id="SSF57889">
    <property type="entry name" value="Cysteine-rich domain"/>
    <property type="match status" value="1"/>
</dbReference>
<reference evidence="5 6" key="1">
    <citation type="journal article" date="2021" name="Comput. Struct. Biotechnol. J.">
        <title>De novo genome assembly of the potent medicinal plant Rehmannia glutinosa using nanopore technology.</title>
        <authorList>
            <person name="Ma L."/>
            <person name="Dong C."/>
            <person name="Song C."/>
            <person name="Wang X."/>
            <person name="Zheng X."/>
            <person name="Niu Y."/>
            <person name="Chen S."/>
            <person name="Feng W."/>
        </authorList>
    </citation>
    <scope>NUCLEOTIDE SEQUENCE [LARGE SCALE GENOMIC DNA]</scope>
    <source>
        <strain evidence="5">DH-2019</strain>
    </source>
</reference>
<dbReference type="InterPro" id="IPR046349">
    <property type="entry name" value="C1-like_sf"/>
</dbReference>
<sequence length="290" mass="31548">MGRVTNPTPAAAPPSSPLMHFAHPHELHPLSLYNPQTFCSGCKLQSSGIMYTCKPCAFTLHQSCAELPQFITHPSHGGCTLSLLTISSYPGGVFNCDACSRRGDGWSYHCTRCEYDLHITCAAKPLKIRHQAHISCELNLTFKNPYMNTNGFSCDICRRIGSNQWLYRCNSCEFDVHLDCTTVNRRPTLQHHHSFQVNGFVGPQPHLMHSASTGGIGNPNHGVNQFQGQVYGSGPGNQQMMMMQNGNMGSNMMMAATQGFVEGVFQGVGQTIVQEVIGGGADGSGDVSSY</sequence>
<feature type="domain" description="Phorbol-ester/DAG-type" evidence="4">
    <location>
        <begin position="23"/>
        <end position="79"/>
    </location>
</feature>
<dbReference type="InterPro" id="IPR004146">
    <property type="entry name" value="DC1"/>
</dbReference>
<gene>
    <name evidence="5" type="ORF">DH2020_018899</name>
</gene>
<accession>A0ABR0WNS7</accession>
<evidence type="ECO:0000256" key="2">
    <source>
        <dbReference type="ARBA" id="ARBA00022737"/>
    </source>
</evidence>